<accession>A0AAN7UGW5</accession>
<dbReference type="AlphaFoldDB" id="A0AAN7UGW5"/>
<gene>
    <name evidence="1" type="ORF">RRF57_001142</name>
</gene>
<evidence type="ECO:0000313" key="1">
    <source>
        <dbReference type="EMBL" id="KAK5625426.1"/>
    </source>
</evidence>
<dbReference type="InterPro" id="IPR036282">
    <property type="entry name" value="Glutathione-S-Trfase_C_sf"/>
</dbReference>
<name>A0AAN7UGW5_9PEZI</name>
<evidence type="ECO:0000313" key="2">
    <source>
        <dbReference type="Proteomes" id="UP001305414"/>
    </source>
</evidence>
<proteinExistence type="predicted"/>
<dbReference type="Proteomes" id="UP001305414">
    <property type="component" value="Unassembled WGS sequence"/>
</dbReference>
<sequence length="121" mass="12978">MRRSIGGYAEVTRYERGVAEGVAEKLKTQAGIHTRDILAWLEAQMGPGPFFNGATFGWADCAVAPFLNRSVAIGLGPAEGSPLQQWHARISELPCVPGDLCRVRGGREGAGRDDGQSVPER</sequence>
<protein>
    <recommendedName>
        <fullName evidence="3">GST C-terminal domain-containing protein</fullName>
    </recommendedName>
</protein>
<comment type="caution">
    <text evidence="1">The sequence shown here is derived from an EMBL/GenBank/DDBJ whole genome shotgun (WGS) entry which is preliminary data.</text>
</comment>
<dbReference type="EMBL" id="JAWHQM010000002">
    <property type="protein sequence ID" value="KAK5625426.1"/>
    <property type="molecule type" value="Genomic_DNA"/>
</dbReference>
<dbReference type="Gene3D" id="1.20.1050.10">
    <property type="match status" value="1"/>
</dbReference>
<dbReference type="SUPFAM" id="SSF47616">
    <property type="entry name" value="GST C-terminal domain-like"/>
    <property type="match status" value="1"/>
</dbReference>
<dbReference type="CDD" id="cd00299">
    <property type="entry name" value="GST_C_family"/>
    <property type="match status" value="1"/>
</dbReference>
<evidence type="ECO:0008006" key="3">
    <source>
        <dbReference type="Google" id="ProtNLM"/>
    </source>
</evidence>
<keyword evidence="2" id="KW-1185">Reference proteome</keyword>
<dbReference type="Pfam" id="PF13410">
    <property type="entry name" value="GST_C_2"/>
    <property type="match status" value="1"/>
</dbReference>
<reference evidence="1 2" key="1">
    <citation type="submission" date="2023-10" db="EMBL/GenBank/DDBJ databases">
        <title>Draft genome sequence of Xylaria bambusicola isolate GMP-LS, the root and basal stem rot pathogen of sugarcane in Indonesia.</title>
        <authorList>
            <person name="Selvaraj P."/>
            <person name="Muralishankar V."/>
            <person name="Muruganantham S."/>
            <person name="Sp S."/>
            <person name="Haryani S."/>
            <person name="Lau K.J.X."/>
            <person name="Naqvi N.I."/>
        </authorList>
    </citation>
    <scope>NUCLEOTIDE SEQUENCE [LARGE SCALE GENOMIC DNA]</scope>
    <source>
        <strain evidence="1">GMP-LS</strain>
    </source>
</reference>
<organism evidence="1 2">
    <name type="scientific">Xylaria bambusicola</name>
    <dbReference type="NCBI Taxonomy" id="326684"/>
    <lineage>
        <taxon>Eukaryota</taxon>
        <taxon>Fungi</taxon>
        <taxon>Dikarya</taxon>
        <taxon>Ascomycota</taxon>
        <taxon>Pezizomycotina</taxon>
        <taxon>Sordariomycetes</taxon>
        <taxon>Xylariomycetidae</taxon>
        <taxon>Xylariales</taxon>
        <taxon>Xylariaceae</taxon>
        <taxon>Xylaria</taxon>
    </lineage>
</organism>